<name>A0AAW2EIE1_9HYME</name>
<dbReference type="EMBL" id="JADYXP020000021">
    <property type="protein sequence ID" value="KAL0103498.1"/>
    <property type="molecule type" value="Genomic_DNA"/>
</dbReference>
<comment type="caution">
    <text evidence="1">The sequence shown here is derived from an EMBL/GenBank/DDBJ whole genome shotgun (WGS) entry which is preliminary data.</text>
</comment>
<sequence>MYKNIPYDQQRARTGDGARSVSLRVPWRALATASTHSRVCESCGLIPCVYRRAAGRATEGLTAWVLLS</sequence>
<proteinExistence type="predicted"/>
<protein>
    <submittedName>
        <fullName evidence="1">Uncharacterized protein</fullName>
    </submittedName>
</protein>
<dbReference type="Proteomes" id="UP001430953">
    <property type="component" value="Unassembled WGS sequence"/>
</dbReference>
<organism evidence="1 2">
    <name type="scientific">Cardiocondyla obscurior</name>
    <dbReference type="NCBI Taxonomy" id="286306"/>
    <lineage>
        <taxon>Eukaryota</taxon>
        <taxon>Metazoa</taxon>
        <taxon>Ecdysozoa</taxon>
        <taxon>Arthropoda</taxon>
        <taxon>Hexapoda</taxon>
        <taxon>Insecta</taxon>
        <taxon>Pterygota</taxon>
        <taxon>Neoptera</taxon>
        <taxon>Endopterygota</taxon>
        <taxon>Hymenoptera</taxon>
        <taxon>Apocrita</taxon>
        <taxon>Aculeata</taxon>
        <taxon>Formicoidea</taxon>
        <taxon>Formicidae</taxon>
        <taxon>Myrmicinae</taxon>
        <taxon>Cardiocondyla</taxon>
    </lineage>
</organism>
<gene>
    <name evidence="1" type="ORF">PUN28_017627</name>
</gene>
<evidence type="ECO:0000313" key="2">
    <source>
        <dbReference type="Proteomes" id="UP001430953"/>
    </source>
</evidence>
<reference evidence="1 2" key="1">
    <citation type="submission" date="2023-03" db="EMBL/GenBank/DDBJ databases">
        <title>High recombination rates correlate with genetic variation in Cardiocondyla obscurior ants.</title>
        <authorList>
            <person name="Errbii M."/>
        </authorList>
    </citation>
    <scope>NUCLEOTIDE SEQUENCE [LARGE SCALE GENOMIC DNA]</scope>
    <source>
        <strain evidence="1">Alpha-2009</strain>
        <tissue evidence="1">Whole body</tissue>
    </source>
</reference>
<evidence type="ECO:0000313" key="1">
    <source>
        <dbReference type="EMBL" id="KAL0103498.1"/>
    </source>
</evidence>
<dbReference type="AlphaFoldDB" id="A0AAW2EIE1"/>
<keyword evidence="2" id="KW-1185">Reference proteome</keyword>
<accession>A0AAW2EIE1</accession>